<evidence type="ECO:0000256" key="5">
    <source>
        <dbReference type="ARBA" id="ARBA00023002"/>
    </source>
</evidence>
<dbReference type="Pfam" id="PF02770">
    <property type="entry name" value="Acyl-CoA_dh_M"/>
    <property type="match status" value="1"/>
</dbReference>
<feature type="domain" description="Acyl-CoA oxidase/dehydrogenase middle" evidence="8">
    <location>
        <begin position="123"/>
        <end position="212"/>
    </location>
</feature>
<evidence type="ECO:0000256" key="1">
    <source>
        <dbReference type="ARBA" id="ARBA00001974"/>
    </source>
</evidence>
<accession>A0A0M8QPH2</accession>
<dbReference type="FunFam" id="1.20.140.10:FF:000001">
    <property type="entry name" value="Acyl-CoA dehydrogenase"/>
    <property type="match status" value="1"/>
</dbReference>
<comment type="similarity">
    <text evidence="2 6">Belongs to the acyl-CoA dehydrogenase family.</text>
</comment>
<evidence type="ECO:0000256" key="6">
    <source>
        <dbReference type="RuleBase" id="RU362125"/>
    </source>
</evidence>
<keyword evidence="4 6" id="KW-0274">FAD</keyword>
<feature type="domain" description="Acyl-CoA dehydrogenase/oxidase N-terminal" evidence="9">
    <location>
        <begin position="6"/>
        <end position="120"/>
    </location>
</feature>
<evidence type="ECO:0000256" key="3">
    <source>
        <dbReference type="ARBA" id="ARBA00022630"/>
    </source>
</evidence>
<sequence>MGSRLTEEQAVFAAAVRDFAKRECGTREQRDVLTGGGREAHHPELYRRLADLGWLGVCLPEEYGGSGGGLADACLFLEETSYGMVPCGGFVTTVITAKAYERFGAERRRREVLAGAVRGDVLSIAMSEPGAGSDVGALRCRARREADGTWVIDGQKTWISNAHCAKSILLVARTGEDKHGGLTMFHLPADAPGTEIRGIETMRGREVNDVFLTGVRLPADAVVGEVGLGWRQLMAGLNYERLFLAANMLGLARRAFDDAVAYVREREQFGRPVGSFQALRHRIADLATEIECTRLLVREVALDCDAQPDELFPREASMAKLKATEIAKRAALEGMQMMGGYGYTTEFDMERHLRAAVASTVYGGTSEIQRDVIGKTYGL</sequence>
<dbReference type="PIRSF" id="PIRSF016578">
    <property type="entry name" value="HsaA"/>
    <property type="match status" value="1"/>
</dbReference>
<dbReference type="InterPro" id="IPR009075">
    <property type="entry name" value="AcylCo_DH/oxidase_C"/>
</dbReference>
<comment type="cofactor">
    <cofactor evidence="1 6">
        <name>FAD</name>
        <dbReference type="ChEBI" id="CHEBI:57692"/>
    </cofactor>
</comment>
<dbReference type="InterPro" id="IPR006091">
    <property type="entry name" value="Acyl-CoA_Oxase/DH_mid-dom"/>
</dbReference>
<dbReference type="SUPFAM" id="SSF56645">
    <property type="entry name" value="Acyl-CoA dehydrogenase NM domain-like"/>
    <property type="match status" value="1"/>
</dbReference>
<reference evidence="10 11" key="1">
    <citation type="submission" date="2015-07" db="EMBL/GenBank/DDBJ databases">
        <authorList>
            <person name="Noorani M."/>
        </authorList>
    </citation>
    <scope>NUCLEOTIDE SEQUENCE [LARGE SCALE GENOMIC DNA]</scope>
    <source>
        <strain evidence="10 11">NRRL B-24567</strain>
    </source>
</reference>
<keyword evidence="3 6" id="KW-0285">Flavoprotein</keyword>
<keyword evidence="5 6" id="KW-0560">Oxidoreductase</keyword>
<dbReference type="SUPFAM" id="SSF47203">
    <property type="entry name" value="Acyl-CoA dehydrogenase C-terminal domain-like"/>
    <property type="match status" value="1"/>
</dbReference>
<evidence type="ECO:0000313" key="11">
    <source>
        <dbReference type="Proteomes" id="UP000037773"/>
    </source>
</evidence>
<dbReference type="EMBL" id="LGCN01000074">
    <property type="protein sequence ID" value="KOT42750.1"/>
    <property type="molecule type" value="Genomic_DNA"/>
</dbReference>
<comment type="caution">
    <text evidence="10">The sequence shown here is derived from an EMBL/GenBank/DDBJ whole genome shotgun (WGS) entry which is preliminary data.</text>
</comment>
<name>A0A0M8QPH2_9ACTN</name>
<dbReference type="GO" id="GO:0050660">
    <property type="term" value="F:flavin adenine dinucleotide binding"/>
    <property type="evidence" value="ECO:0007669"/>
    <property type="project" value="InterPro"/>
</dbReference>
<dbReference type="InterPro" id="IPR006089">
    <property type="entry name" value="Acyl-CoA_DH_CS"/>
</dbReference>
<dbReference type="GO" id="GO:0003995">
    <property type="term" value="F:acyl-CoA dehydrogenase activity"/>
    <property type="evidence" value="ECO:0007669"/>
    <property type="project" value="InterPro"/>
</dbReference>
<dbReference type="Pfam" id="PF02771">
    <property type="entry name" value="Acyl-CoA_dh_N"/>
    <property type="match status" value="1"/>
</dbReference>
<dbReference type="Gene3D" id="1.10.540.10">
    <property type="entry name" value="Acyl-CoA dehydrogenase/oxidase, N-terminal domain"/>
    <property type="match status" value="1"/>
</dbReference>
<dbReference type="InterPro" id="IPR036250">
    <property type="entry name" value="AcylCo_DH-like_C"/>
</dbReference>
<dbReference type="PROSITE" id="PS00072">
    <property type="entry name" value="ACYL_COA_DH_1"/>
    <property type="match status" value="1"/>
</dbReference>
<dbReference type="InterPro" id="IPR013786">
    <property type="entry name" value="AcylCoA_DH/ox_N"/>
</dbReference>
<organism evidence="10 11">
    <name type="scientific">Streptomyces caelestis</name>
    <dbReference type="NCBI Taxonomy" id="36816"/>
    <lineage>
        <taxon>Bacteria</taxon>
        <taxon>Bacillati</taxon>
        <taxon>Actinomycetota</taxon>
        <taxon>Actinomycetes</taxon>
        <taxon>Kitasatosporales</taxon>
        <taxon>Streptomycetaceae</taxon>
        <taxon>Streptomyces</taxon>
    </lineage>
</organism>
<gene>
    <name evidence="10" type="ORF">ADK41_07155</name>
</gene>
<dbReference type="AlphaFoldDB" id="A0A0M8QPH2"/>
<evidence type="ECO:0000313" key="10">
    <source>
        <dbReference type="EMBL" id="KOT42750.1"/>
    </source>
</evidence>
<dbReference type="PATRIC" id="fig|36816.3.peg.1532"/>
<dbReference type="Gene3D" id="2.40.110.10">
    <property type="entry name" value="Butyryl-CoA Dehydrogenase, subunit A, domain 2"/>
    <property type="match status" value="1"/>
</dbReference>
<dbReference type="Gene3D" id="1.20.140.10">
    <property type="entry name" value="Butyryl-CoA Dehydrogenase, subunit A, domain 3"/>
    <property type="match status" value="1"/>
</dbReference>
<dbReference type="OrthoDB" id="3205875at2"/>
<evidence type="ECO:0000259" key="9">
    <source>
        <dbReference type="Pfam" id="PF02771"/>
    </source>
</evidence>
<protein>
    <submittedName>
        <fullName evidence="10">Acyl-CoA dehydrogenase</fullName>
    </submittedName>
</protein>
<dbReference type="InterPro" id="IPR037069">
    <property type="entry name" value="AcylCoA_DH/ox_N_sf"/>
</dbReference>
<keyword evidence="11" id="KW-1185">Reference proteome</keyword>
<feature type="domain" description="Acyl-CoA dehydrogenase/oxidase C-terminal" evidence="7">
    <location>
        <begin position="229"/>
        <end position="376"/>
    </location>
</feature>
<dbReference type="InterPro" id="IPR009100">
    <property type="entry name" value="AcylCoA_DH/oxidase_NM_dom_sf"/>
</dbReference>
<dbReference type="Proteomes" id="UP000037773">
    <property type="component" value="Unassembled WGS sequence"/>
</dbReference>
<dbReference type="InterPro" id="IPR046373">
    <property type="entry name" value="Acyl-CoA_Oxase/DH_mid-dom_sf"/>
</dbReference>
<evidence type="ECO:0000259" key="8">
    <source>
        <dbReference type="Pfam" id="PF02770"/>
    </source>
</evidence>
<evidence type="ECO:0000256" key="4">
    <source>
        <dbReference type="ARBA" id="ARBA00022827"/>
    </source>
</evidence>
<dbReference type="Pfam" id="PF00441">
    <property type="entry name" value="Acyl-CoA_dh_1"/>
    <property type="match status" value="1"/>
</dbReference>
<evidence type="ECO:0000256" key="2">
    <source>
        <dbReference type="ARBA" id="ARBA00009347"/>
    </source>
</evidence>
<dbReference type="PANTHER" id="PTHR43884">
    <property type="entry name" value="ACYL-COA DEHYDROGENASE"/>
    <property type="match status" value="1"/>
</dbReference>
<evidence type="ECO:0000259" key="7">
    <source>
        <dbReference type="Pfam" id="PF00441"/>
    </source>
</evidence>
<dbReference type="PANTHER" id="PTHR43884:SF20">
    <property type="entry name" value="ACYL-COA DEHYDROGENASE FADE28"/>
    <property type="match status" value="1"/>
</dbReference>
<dbReference type="RefSeq" id="WP_030826881.1">
    <property type="nucleotide sequence ID" value="NZ_LGCN01000074.1"/>
</dbReference>
<proteinExistence type="inferred from homology"/>